<keyword evidence="9" id="KW-0460">Magnesium</keyword>
<dbReference type="PANTHER" id="PTHR45770">
    <property type="entry name" value="ATP-DEPENDENT 6-PHOSPHOFRUCTOKINASE 1"/>
    <property type="match status" value="1"/>
</dbReference>
<evidence type="ECO:0000256" key="9">
    <source>
        <dbReference type="ARBA" id="ARBA00022842"/>
    </source>
</evidence>
<keyword evidence="3" id="KW-0021">Allosteric enzyme</keyword>
<evidence type="ECO:0000256" key="12">
    <source>
        <dbReference type="SAM" id="MobiDB-lite"/>
    </source>
</evidence>
<protein>
    <recommendedName>
        <fullName evidence="13">Phosphofructokinase domain-containing protein</fullName>
    </recommendedName>
</protein>
<reference evidence="14 15" key="1">
    <citation type="journal article" date="2008" name="Science">
        <title>The Physcomitrella genome reveals evolutionary insights into the conquest of land by plants.</title>
        <authorList>
            <person name="Rensing S."/>
            <person name="Lang D."/>
            <person name="Zimmer A."/>
            <person name="Terry A."/>
            <person name="Salamov A."/>
            <person name="Shapiro H."/>
            <person name="Nishiyama T."/>
            <person name="Perroud P.-F."/>
            <person name="Lindquist E."/>
            <person name="Kamisugi Y."/>
            <person name="Tanahashi T."/>
            <person name="Sakakibara K."/>
            <person name="Fujita T."/>
            <person name="Oishi K."/>
            <person name="Shin-I T."/>
            <person name="Kuroki Y."/>
            <person name="Toyoda A."/>
            <person name="Suzuki Y."/>
            <person name="Hashimoto A."/>
            <person name="Yamaguchi K."/>
            <person name="Sugano A."/>
            <person name="Kohara Y."/>
            <person name="Fujiyama A."/>
            <person name="Anterola A."/>
            <person name="Aoki S."/>
            <person name="Ashton N."/>
            <person name="Barbazuk W.B."/>
            <person name="Barker E."/>
            <person name="Bennetzen J."/>
            <person name="Bezanilla M."/>
            <person name="Blankenship R."/>
            <person name="Cho S.H."/>
            <person name="Dutcher S."/>
            <person name="Estelle M."/>
            <person name="Fawcett J.A."/>
            <person name="Gundlach H."/>
            <person name="Hanada K."/>
            <person name="Heyl A."/>
            <person name="Hicks K.A."/>
            <person name="Hugh J."/>
            <person name="Lohr M."/>
            <person name="Mayer K."/>
            <person name="Melkozernov A."/>
            <person name="Murata T."/>
            <person name="Nelson D."/>
            <person name="Pils B."/>
            <person name="Prigge M."/>
            <person name="Reiss B."/>
            <person name="Renner T."/>
            <person name="Rombauts S."/>
            <person name="Rushton P."/>
            <person name="Sanderfoot A."/>
            <person name="Schween G."/>
            <person name="Shiu S.-H."/>
            <person name="Stueber K."/>
            <person name="Theodoulou F.L."/>
            <person name="Tu H."/>
            <person name="Van de Peer Y."/>
            <person name="Verrier P.J."/>
            <person name="Waters E."/>
            <person name="Wood A."/>
            <person name="Yang L."/>
            <person name="Cove D."/>
            <person name="Cuming A."/>
            <person name="Hasebe M."/>
            <person name="Lucas S."/>
            <person name="Mishler D.B."/>
            <person name="Reski R."/>
            <person name="Grigoriev I."/>
            <person name="Quatrano R.S."/>
            <person name="Boore J.L."/>
        </authorList>
    </citation>
    <scope>NUCLEOTIDE SEQUENCE [LARGE SCALE GENOMIC DNA]</scope>
    <source>
        <strain evidence="14 15">cv. Gransden 2004</strain>
    </source>
</reference>
<evidence type="ECO:0000256" key="4">
    <source>
        <dbReference type="ARBA" id="ARBA00022679"/>
    </source>
</evidence>
<dbReference type="Gene3D" id="3.40.50.450">
    <property type="match status" value="1"/>
</dbReference>
<dbReference type="AlphaFoldDB" id="A0A7I4B4B3"/>
<dbReference type="InterPro" id="IPR050929">
    <property type="entry name" value="PFKA"/>
</dbReference>
<dbReference type="GO" id="GO:0003872">
    <property type="term" value="F:6-phosphofructokinase activity"/>
    <property type="evidence" value="ECO:0007669"/>
    <property type="project" value="UniProtKB-EC"/>
</dbReference>
<dbReference type="Pfam" id="PF00365">
    <property type="entry name" value="PFK"/>
    <property type="match status" value="1"/>
</dbReference>
<evidence type="ECO:0000256" key="2">
    <source>
        <dbReference type="ARBA" id="ARBA00002659"/>
    </source>
</evidence>
<accession>A0A7I4B4B3</accession>
<keyword evidence="5" id="KW-0479">Metal-binding</keyword>
<keyword evidence="4" id="KW-0808">Transferase</keyword>
<dbReference type="GeneID" id="112293526"/>
<dbReference type="Proteomes" id="UP000006727">
    <property type="component" value="Chromosome 16"/>
</dbReference>
<evidence type="ECO:0000256" key="3">
    <source>
        <dbReference type="ARBA" id="ARBA00022533"/>
    </source>
</evidence>
<evidence type="ECO:0000256" key="8">
    <source>
        <dbReference type="ARBA" id="ARBA00022840"/>
    </source>
</evidence>
<evidence type="ECO:0000256" key="6">
    <source>
        <dbReference type="ARBA" id="ARBA00022741"/>
    </source>
</evidence>
<gene>
    <name evidence="14" type="primary">LOC112293526</name>
</gene>
<feature type="domain" description="Phosphofructokinase" evidence="13">
    <location>
        <begin position="166"/>
        <end position="350"/>
    </location>
</feature>
<dbReference type="PRINTS" id="PR00476">
    <property type="entry name" value="PHFRCTKINASE"/>
</dbReference>
<reference evidence="14 15" key="2">
    <citation type="journal article" date="2018" name="Plant J.">
        <title>The Physcomitrella patens chromosome-scale assembly reveals moss genome structure and evolution.</title>
        <authorList>
            <person name="Lang D."/>
            <person name="Ullrich K.K."/>
            <person name="Murat F."/>
            <person name="Fuchs J."/>
            <person name="Jenkins J."/>
            <person name="Haas F.B."/>
            <person name="Piednoel M."/>
            <person name="Gundlach H."/>
            <person name="Van Bel M."/>
            <person name="Meyberg R."/>
            <person name="Vives C."/>
            <person name="Morata J."/>
            <person name="Symeonidi A."/>
            <person name="Hiss M."/>
            <person name="Muchero W."/>
            <person name="Kamisugi Y."/>
            <person name="Saleh O."/>
            <person name="Blanc G."/>
            <person name="Decker E.L."/>
            <person name="van Gessel N."/>
            <person name="Grimwood J."/>
            <person name="Hayes R.D."/>
            <person name="Graham S.W."/>
            <person name="Gunter L.E."/>
            <person name="McDaniel S.F."/>
            <person name="Hoernstein S.N.W."/>
            <person name="Larsson A."/>
            <person name="Li F.W."/>
            <person name="Perroud P.F."/>
            <person name="Phillips J."/>
            <person name="Ranjan P."/>
            <person name="Rokshar D.S."/>
            <person name="Rothfels C.J."/>
            <person name="Schneider L."/>
            <person name="Shu S."/>
            <person name="Stevenson D.W."/>
            <person name="Thummler F."/>
            <person name="Tillich M."/>
            <person name="Villarreal Aguilar J.C."/>
            <person name="Widiez T."/>
            <person name="Wong G.K."/>
            <person name="Wymore A."/>
            <person name="Zhang Y."/>
            <person name="Zimmer A.D."/>
            <person name="Quatrano R.S."/>
            <person name="Mayer K.F.X."/>
            <person name="Goodstein D."/>
            <person name="Casacuberta J.M."/>
            <person name="Vandepoele K."/>
            <person name="Reski R."/>
            <person name="Cuming A.C."/>
            <person name="Tuskan G.A."/>
            <person name="Maumus F."/>
            <person name="Salse J."/>
            <person name="Schmutz J."/>
            <person name="Rensing S.A."/>
        </authorList>
    </citation>
    <scope>NUCLEOTIDE SEQUENCE [LARGE SCALE GENOMIC DNA]</scope>
    <source>
        <strain evidence="14 15">cv. Gransden 2004</strain>
    </source>
</reference>
<dbReference type="EMBL" id="ABEU02000016">
    <property type="status" value="NOT_ANNOTATED_CDS"/>
    <property type="molecule type" value="Genomic_DNA"/>
</dbReference>
<keyword evidence="8" id="KW-0067">ATP-binding</keyword>
<organism evidence="14 15">
    <name type="scientific">Physcomitrium patens</name>
    <name type="common">Spreading-leaved earth moss</name>
    <name type="synonym">Physcomitrella patens</name>
    <dbReference type="NCBI Taxonomy" id="3218"/>
    <lineage>
        <taxon>Eukaryota</taxon>
        <taxon>Viridiplantae</taxon>
        <taxon>Streptophyta</taxon>
        <taxon>Embryophyta</taxon>
        <taxon>Bryophyta</taxon>
        <taxon>Bryophytina</taxon>
        <taxon>Bryopsida</taxon>
        <taxon>Funariidae</taxon>
        <taxon>Funariales</taxon>
        <taxon>Funariaceae</taxon>
        <taxon>Physcomitrium</taxon>
    </lineage>
</organism>
<keyword evidence="7" id="KW-0418">Kinase</keyword>
<comment type="catalytic activity">
    <reaction evidence="11">
        <text>beta-D-fructose 6-phosphate + ATP = beta-D-fructose 1,6-bisphosphate + ADP + H(+)</text>
        <dbReference type="Rhea" id="RHEA:16109"/>
        <dbReference type="ChEBI" id="CHEBI:15378"/>
        <dbReference type="ChEBI" id="CHEBI:30616"/>
        <dbReference type="ChEBI" id="CHEBI:32966"/>
        <dbReference type="ChEBI" id="CHEBI:57634"/>
        <dbReference type="ChEBI" id="CHEBI:456216"/>
        <dbReference type="EC" id="2.7.1.11"/>
    </reaction>
</comment>
<dbReference type="GO" id="GO:0005524">
    <property type="term" value="F:ATP binding"/>
    <property type="evidence" value="ECO:0007669"/>
    <property type="project" value="UniProtKB-KW"/>
</dbReference>
<dbReference type="InterPro" id="IPR035966">
    <property type="entry name" value="PKF_sf"/>
</dbReference>
<comment type="function">
    <text evidence="2">Catalyzes the phosphorylation of D-fructose 6-phosphate to fructose 1,6-bisphosphate by ATP, the first committing step of glycolysis.</text>
</comment>
<dbReference type="InterPro" id="IPR022953">
    <property type="entry name" value="ATP_PFK"/>
</dbReference>
<name>A0A7I4B4B3_PHYPA</name>
<dbReference type="InterPro" id="IPR000023">
    <property type="entry name" value="Phosphofructokinase_dom"/>
</dbReference>
<evidence type="ECO:0000313" key="15">
    <source>
        <dbReference type="Proteomes" id="UP000006727"/>
    </source>
</evidence>
<keyword evidence="10" id="KW-0324">Glycolysis</keyword>
<comment type="cofactor">
    <cofactor evidence="1">
        <name>Mg(2+)</name>
        <dbReference type="ChEBI" id="CHEBI:18420"/>
    </cofactor>
</comment>
<dbReference type="GO" id="GO:0046872">
    <property type="term" value="F:metal ion binding"/>
    <property type="evidence" value="ECO:0007669"/>
    <property type="project" value="UniProtKB-KW"/>
</dbReference>
<evidence type="ECO:0000256" key="1">
    <source>
        <dbReference type="ARBA" id="ARBA00001946"/>
    </source>
</evidence>
<dbReference type="GO" id="GO:0005737">
    <property type="term" value="C:cytoplasm"/>
    <property type="evidence" value="ECO:0007669"/>
    <property type="project" value="UniProtKB-ARBA"/>
</dbReference>
<dbReference type="EnsemblPlants" id="Pp3c16_20260V3.2">
    <property type="protein sequence ID" value="Pp3c16_20260V3.2"/>
    <property type="gene ID" value="Pp3c16_20260"/>
</dbReference>
<evidence type="ECO:0000256" key="5">
    <source>
        <dbReference type="ARBA" id="ARBA00022723"/>
    </source>
</evidence>
<dbReference type="GO" id="GO:0006002">
    <property type="term" value="P:fructose 6-phosphate metabolic process"/>
    <property type="evidence" value="ECO:0007669"/>
    <property type="project" value="InterPro"/>
</dbReference>
<feature type="compositionally biased region" description="Polar residues" evidence="12">
    <location>
        <begin position="491"/>
        <end position="508"/>
    </location>
</feature>
<dbReference type="FunFam" id="3.40.50.450:FF:000002">
    <property type="entry name" value="ATP-dependent 6-phosphofructokinase"/>
    <property type="match status" value="1"/>
</dbReference>
<dbReference type="SUPFAM" id="SSF53784">
    <property type="entry name" value="Phosphofructokinase"/>
    <property type="match status" value="1"/>
</dbReference>
<feature type="region of interest" description="Disordered" evidence="12">
    <location>
        <begin position="483"/>
        <end position="508"/>
    </location>
</feature>
<reference evidence="14" key="3">
    <citation type="submission" date="2020-12" db="UniProtKB">
        <authorList>
            <consortium name="EnsemblPlants"/>
        </authorList>
    </citation>
    <scope>IDENTIFICATION</scope>
</reference>
<keyword evidence="15" id="KW-1185">Reference proteome</keyword>
<proteinExistence type="predicted"/>
<evidence type="ECO:0000259" key="13">
    <source>
        <dbReference type="Pfam" id="PF00365"/>
    </source>
</evidence>
<evidence type="ECO:0000256" key="7">
    <source>
        <dbReference type="ARBA" id="ARBA00022777"/>
    </source>
</evidence>
<keyword evidence="6" id="KW-0547">Nucleotide-binding</keyword>
<dbReference type="UniPathway" id="UPA00109">
    <property type="reaction ID" value="UER00182"/>
</dbReference>
<evidence type="ECO:0000256" key="11">
    <source>
        <dbReference type="ARBA" id="ARBA00048070"/>
    </source>
</evidence>
<evidence type="ECO:0000313" key="14">
    <source>
        <dbReference type="EnsemblPlants" id="Pp3c16_20260V3.2"/>
    </source>
</evidence>
<dbReference type="RefSeq" id="XP_024398804.1">
    <property type="nucleotide sequence ID" value="XM_024543036.2"/>
</dbReference>
<sequence length="508" mass="55627">MAAAVAPIPAHYLHAAVTLASHGNADSKSLVSNLPRRGAFLGFGVRGRGSSRARPMHDVSNIQLRAAGKWGVVRSELLNPKSEAGACGSTFEDVPHITDWLPDLETFPNPLKFNPAYSAVKKYFVDDDDFVAKDIVVNMENVGSGLHFRRAGPRDKIYFRAEEVKACIVTCGGLCPGLNTVIREIVCALWYQYGVREIYGIDGGYRGFYARNTITLNPKVVNDIHKRGGTILGTSRGGHDTMKIVDSIENRGINQVYIIGGDGTHKGAEAIHEEIIKRGLKVVVAGIPKTIDNDIDIIDKSFGFDTAVEEAQRAINAAHVEAESTHNGVGVVKLMGRYSGYIAMYATLASRDVEHFLKVHKESITLKYIDPTYMIRAVPSIASDNVYCTLLAHSAIHGAMAGFCGFTAGPVNNRHCYIPISRAVEKQRHVNTSDRMWARLLSSTHQPNFLRYEKVLEEQRVQREKDSNSHGVDLDQQLPGLTASHSLPLAPQSTLKPSTSNSSANVRI</sequence>
<dbReference type="Gramene" id="Pp3c16_20260V3.2">
    <property type="protein sequence ID" value="Pp3c16_20260V3.2"/>
    <property type="gene ID" value="Pp3c16_20260"/>
</dbReference>
<evidence type="ECO:0000256" key="10">
    <source>
        <dbReference type="ARBA" id="ARBA00023152"/>
    </source>
</evidence>